<evidence type="ECO:0000313" key="2">
    <source>
        <dbReference type="EMBL" id="PSJ31803.1"/>
    </source>
</evidence>
<dbReference type="Gene3D" id="3.90.960.10">
    <property type="entry name" value="YbaK/aminoacyl-tRNA synthetase-associated domain"/>
    <property type="match status" value="1"/>
</dbReference>
<gene>
    <name evidence="2" type="ORF">UF10_04080</name>
</gene>
<proteinExistence type="predicted"/>
<dbReference type="EMBL" id="JYGE01000003">
    <property type="protein sequence ID" value="PSJ31803.1"/>
    <property type="molecule type" value="Genomic_DNA"/>
</dbReference>
<dbReference type="Pfam" id="PF04073">
    <property type="entry name" value="tRNA_edit"/>
    <property type="match status" value="1"/>
</dbReference>
<dbReference type="OrthoDB" id="9798760at2"/>
<dbReference type="SUPFAM" id="SSF55826">
    <property type="entry name" value="YbaK/ProRS associated domain"/>
    <property type="match status" value="1"/>
</dbReference>
<keyword evidence="3" id="KW-1185">Reference proteome</keyword>
<dbReference type="Proteomes" id="UP000241434">
    <property type="component" value="Unassembled WGS sequence"/>
</dbReference>
<protein>
    <recommendedName>
        <fullName evidence="1">YbaK/aminoacyl-tRNA synthetase-associated domain-containing protein</fullName>
    </recommendedName>
</protein>
<name>A0A2P7Q1F3_9FIRM</name>
<feature type="domain" description="YbaK/aminoacyl-tRNA synthetase-associated" evidence="1">
    <location>
        <begin position="25"/>
        <end position="141"/>
    </location>
</feature>
<comment type="caution">
    <text evidence="2">The sequence shown here is derived from an EMBL/GenBank/DDBJ whole genome shotgun (WGS) entry which is preliminary data.</text>
</comment>
<dbReference type="PANTHER" id="PTHR30411">
    <property type="entry name" value="CYTOPLASMIC PROTEIN"/>
    <property type="match status" value="1"/>
</dbReference>
<evidence type="ECO:0000313" key="3">
    <source>
        <dbReference type="Proteomes" id="UP000241434"/>
    </source>
</evidence>
<dbReference type="AlphaFoldDB" id="A0A2P7Q1F3"/>
<evidence type="ECO:0000259" key="1">
    <source>
        <dbReference type="Pfam" id="PF04073"/>
    </source>
</evidence>
<dbReference type="InterPro" id="IPR036754">
    <property type="entry name" value="YbaK/aa-tRNA-synt-asso_dom_sf"/>
</dbReference>
<reference evidence="2" key="1">
    <citation type="thesis" date="2015" institute="Rutgers" country="The State University of New Jersey, 14 College Farm Rd., New Brunswick, NJ, USA">
        <title>Ammonia toxicity in bacteria and its implications for treatment of and resource recovery from highly nitrogenous organic wastes.</title>
        <authorList>
            <person name="Luther A.K."/>
        </authorList>
    </citation>
    <scope>NUCLEOTIDE SEQUENCE</scope>
    <source>
        <strain evidence="2">RT-10B</strain>
    </source>
</reference>
<dbReference type="CDD" id="cd04333">
    <property type="entry name" value="ProX_deacylase"/>
    <property type="match status" value="1"/>
</dbReference>
<sequence length="156" mass="17654">MSLENVKKYFKAFKRDNDIIVFDKSSATVELAAMALKTEEARIAKTLAFIKNDSLILVLTSGDMKIDNKKYKNEFACKAKMIPYEDTEKLIGHLPGGICPFAIKDNVFVYLDESLKRFETSFPAAGSANSAIELNCEELMKYSQNFIKWVDICKSK</sequence>
<dbReference type="GO" id="GO:0002161">
    <property type="term" value="F:aminoacyl-tRNA deacylase activity"/>
    <property type="evidence" value="ECO:0007669"/>
    <property type="project" value="InterPro"/>
</dbReference>
<dbReference type="InterPro" id="IPR007214">
    <property type="entry name" value="YbaK/aa-tRNA-synth-assoc-dom"/>
</dbReference>
<dbReference type="RefSeq" id="WP_106776552.1">
    <property type="nucleotide sequence ID" value="NZ_JBGGGQ010000001.1"/>
</dbReference>
<organism evidence="2 3">
    <name type="scientific">Peptostreptococcus russellii</name>
    <dbReference type="NCBI Taxonomy" id="215200"/>
    <lineage>
        <taxon>Bacteria</taxon>
        <taxon>Bacillati</taxon>
        <taxon>Bacillota</taxon>
        <taxon>Clostridia</taxon>
        <taxon>Peptostreptococcales</taxon>
        <taxon>Peptostreptococcaceae</taxon>
        <taxon>Peptostreptococcus</taxon>
    </lineage>
</organism>
<dbReference type="PANTHER" id="PTHR30411:SF1">
    <property type="entry name" value="CYTOPLASMIC PROTEIN"/>
    <property type="match status" value="1"/>
</dbReference>
<accession>A0A2P7Q1F3</accession>